<dbReference type="SUPFAM" id="SSF51735">
    <property type="entry name" value="NAD(P)-binding Rossmann-fold domains"/>
    <property type="match status" value="1"/>
</dbReference>
<dbReference type="InterPro" id="IPR036291">
    <property type="entry name" value="NAD(P)-bd_dom_sf"/>
</dbReference>
<dbReference type="STRING" id="913774.A0A0C3C4Y3"/>
<evidence type="ECO:0000256" key="1">
    <source>
        <dbReference type="ARBA" id="ARBA00006484"/>
    </source>
</evidence>
<evidence type="ECO:0000313" key="4">
    <source>
        <dbReference type="EMBL" id="KIM93973.1"/>
    </source>
</evidence>
<dbReference type="HOGENOM" id="CLU_010194_8_0_1"/>
<gene>
    <name evidence="4" type="ORF">OIDMADRAFT_61238</name>
</gene>
<comment type="similarity">
    <text evidence="1 3">Belongs to the short-chain dehydrogenases/reductases (SDR) family.</text>
</comment>
<dbReference type="PRINTS" id="PR00081">
    <property type="entry name" value="GDHRDH"/>
</dbReference>
<evidence type="ECO:0000313" key="5">
    <source>
        <dbReference type="Proteomes" id="UP000054321"/>
    </source>
</evidence>
<dbReference type="EMBL" id="KN832892">
    <property type="protein sequence ID" value="KIM93973.1"/>
    <property type="molecule type" value="Genomic_DNA"/>
</dbReference>
<organism evidence="4 5">
    <name type="scientific">Oidiodendron maius (strain Zn)</name>
    <dbReference type="NCBI Taxonomy" id="913774"/>
    <lineage>
        <taxon>Eukaryota</taxon>
        <taxon>Fungi</taxon>
        <taxon>Dikarya</taxon>
        <taxon>Ascomycota</taxon>
        <taxon>Pezizomycotina</taxon>
        <taxon>Leotiomycetes</taxon>
        <taxon>Leotiomycetes incertae sedis</taxon>
        <taxon>Myxotrichaceae</taxon>
        <taxon>Oidiodendron</taxon>
    </lineage>
</organism>
<dbReference type="GO" id="GO:0016616">
    <property type="term" value="F:oxidoreductase activity, acting on the CH-OH group of donors, NAD or NADP as acceptor"/>
    <property type="evidence" value="ECO:0007669"/>
    <property type="project" value="TreeGrafter"/>
</dbReference>
<keyword evidence="5" id="KW-1185">Reference proteome</keyword>
<dbReference type="CDD" id="cd05233">
    <property type="entry name" value="SDR_c"/>
    <property type="match status" value="1"/>
</dbReference>
<dbReference type="Pfam" id="PF00106">
    <property type="entry name" value="adh_short"/>
    <property type="match status" value="1"/>
</dbReference>
<protein>
    <recommendedName>
        <fullName evidence="6">NAD(P)-binding protein</fullName>
    </recommendedName>
</protein>
<dbReference type="PRINTS" id="PR00080">
    <property type="entry name" value="SDRFAMILY"/>
</dbReference>
<dbReference type="InParanoid" id="A0A0C3C4Y3"/>
<keyword evidence="2" id="KW-0560">Oxidoreductase</keyword>
<name>A0A0C3C4Y3_OIDMZ</name>
<reference evidence="4 5" key="1">
    <citation type="submission" date="2014-04" db="EMBL/GenBank/DDBJ databases">
        <authorList>
            <consortium name="DOE Joint Genome Institute"/>
            <person name="Kuo A."/>
            <person name="Martino E."/>
            <person name="Perotto S."/>
            <person name="Kohler A."/>
            <person name="Nagy L.G."/>
            <person name="Floudas D."/>
            <person name="Copeland A."/>
            <person name="Barry K.W."/>
            <person name="Cichocki N."/>
            <person name="Veneault-Fourrey C."/>
            <person name="LaButti K."/>
            <person name="Lindquist E.A."/>
            <person name="Lipzen A."/>
            <person name="Lundell T."/>
            <person name="Morin E."/>
            <person name="Murat C."/>
            <person name="Sun H."/>
            <person name="Tunlid A."/>
            <person name="Henrissat B."/>
            <person name="Grigoriev I.V."/>
            <person name="Hibbett D.S."/>
            <person name="Martin F."/>
            <person name="Nordberg H.P."/>
            <person name="Cantor M.N."/>
            <person name="Hua S.X."/>
        </authorList>
    </citation>
    <scope>NUCLEOTIDE SEQUENCE [LARGE SCALE GENOMIC DNA]</scope>
    <source>
        <strain evidence="4 5">Zn</strain>
    </source>
</reference>
<evidence type="ECO:0000256" key="3">
    <source>
        <dbReference type="RuleBase" id="RU000363"/>
    </source>
</evidence>
<dbReference type="InterPro" id="IPR002347">
    <property type="entry name" value="SDR_fam"/>
</dbReference>
<dbReference type="OrthoDB" id="1933717at2759"/>
<dbReference type="PANTHER" id="PTHR42760:SF37">
    <property type="entry name" value="CLAVALDEHYDE DEHYDROGENASE"/>
    <property type="match status" value="1"/>
</dbReference>
<evidence type="ECO:0008006" key="6">
    <source>
        <dbReference type="Google" id="ProtNLM"/>
    </source>
</evidence>
<evidence type="ECO:0000256" key="2">
    <source>
        <dbReference type="ARBA" id="ARBA00023002"/>
    </source>
</evidence>
<reference evidence="5" key="2">
    <citation type="submission" date="2015-01" db="EMBL/GenBank/DDBJ databases">
        <title>Evolutionary Origins and Diversification of the Mycorrhizal Mutualists.</title>
        <authorList>
            <consortium name="DOE Joint Genome Institute"/>
            <consortium name="Mycorrhizal Genomics Consortium"/>
            <person name="Kohler A."/>
            <person name="Kuo A."/>
            <person name="Nagy L.G."/>
            <person name="Floudas D."/>
            <person name="Copeland A."/>
            <person name="Barry K.W."/>
            <person name="Cichocki N."/>
            <person name="Veneault-Fourrey C."/>
            <person name="LaButti K."/>
            <person name="Lindquist E.A."/>
            <person name="Lipzen A."/>
            <person name="Lundell T."/>
            <person name="Morin E."/>
            <person name="Murat C."/>
            <person name="Riley R."/>
            <person name="Ohm R."/>
            <person name="Sun H."/>
            <person name="Tunlid A."/>
            <person name="Henrissat B."/>
            <person name="Grigoriev I.V."/>
            <person name="Hibbett D.S."/>
            <person name="Martin F."/>
        </authorList>
    </citation>
    <scope>NUCLEOTIDE SEQUENCE [LARGE SCALE GENOMIC DNA]</scope>
    <source>
        <strain evidence="5">Zn</strain>
    </source>
</reference>
<sequence length="298" mass="32146">MSPVVDPDAYTKAECITKSCFRDIYPAVDPSNKELAQTGKVSIITGGGRGLGVAIALAHAKAGVKGLVLAGRSILGLERTKEAILKESPTIDVLCVVTDISNEKSVTDLYAEVKSHFGTADTLINNAGVLTLPSDTIEKASSTLWWKDFEINVKGTFLVTAGFLRLIKETKPPAPTIVNLTSIVNAAPPSFSSYFTSKIAVVKFTEFIAAENPEVVAYSVSPGTCETDMTLDIFRPYAKDTPALTGAVLVYLAARRPEYLNGQHLVVNWDVEELELRNNELGNSDALKLRVLRPQSSD</sequence>
<dbReference type="Proteomes" id="UP000054321">
    <property type="component" value="Unassembled WGS sequence"/>
</dbReference>
<dbReference type="PANTHER" id="PTHR42760">
    <property type="entry name" value="SHORT-CHAIN DEHYDROGENASES/REDUCTASES FAMILY MEMBER"/>
    <property type="match status" value="1"/>
</dbReference>
<accession>A0A0C3C4Y3</accession>
<proteinExistence type="inferred from homology"/>
<dbReference type="Gene3D" id="3.40.50.720">
    <property type="entry name" value="NAD(P)-binding Rossmann-like Domain"/>
    <property type="match status" value="1"/>
</dbReference>
<dbReference type="AlphaFoldDB" id="A0A0C3C4Y3"/>